<dbReference type="Pfam" id="PF00400">
    <property type="entry name" value="WD40"/>
    <property type="match status" value="1"/>
</dbReference>
<evidence type="ECO:0000313" key="6">
    <source>
        <dbReference type="Proteomes" id="UP000799770"/>
    </source>
</evidence>
<feature type="compositionally biased region" description="Basic and acidic residues" evidence="4">
    <location>
        <begin position="570"/>
        <end position="581"/>
    </location>
</feature>
<dbReference type="PROSITE" id="PS50082">
    <property type="entry name" value="WD_REPEATS_2"/>
    <property type="match status" value="1"/>
</dbReference>
<feature type="region of interest" description="Disordered" evidence="4">
    <location>
        <begin position="1"/>
        <end position="22"/>
    </location>
</feature>
<dbReference type="SUPFAM" id="SSF50978">
    <property type="entry name" value="WD40 repeat-like"/>
    <property type="match status" value="1"/>
</dbReference>
<dbReference type="EMBL" id="ML977319">
    <property type="protein sequence ID" value="KAF2117316.1"/>
    <property type="molecule type" value="Genomic_DNA"/>
</dbReference>
<dbReference type="AlphaFoldDB" id="A0A6A5ZDL2"/>
<dbReference type="PANTHER" id="PTHR19879">
    <property type="entry name" value="TRANSCRIPTION INITIATION FACTOR TFIID"/>
    <property type="match status" value="1"/>
</dbReference>
<dbReference type="InterPro" id="IPR015943">
    <property type="entry name" value="WD40/YVTN_repeat-like_dom_sf"/>
</dbReference>
<dbReference type="Proteomes" id="UP000799770">
    <property type="component" value="Unassembled WGS sequence"/>
</dbReference>
<dbReference type="InterPro" id="IPR019775">
    <property type="entry name" value="WD40_repeat_CS"/>
</dbReference>
<feature type="region of interest" description="Disordered" evidence="4">
    <location>
        <begin position="570"/>
        <end position="591"/>
    </location>
</feature>
<dbReference type="SMART" id="SM00320">
    <property type="entry name" value="WD40"/>
    <property type="match status" value="4"/>
</dbReference>
<organism evidence="5 6">
    <name type="scientific">Lophiotrema nucula</name>
    <dbReference type="NCBI Taxonomy" id="690887"/>
    <lineage>
        <taxon>Eukaryota</taxon>
        <taxon>Fungi</taxon>
        <taxon>Dikarya</taxon>
        <taxon>Ascomycota</taxon>
        <taxon>Pezizomycotina</taxon>
        <taxon>Dothideomycetes</taxon>
        <taxon>Pleosporomycetidae</taxon>
        <taxon>Pleosporales</taxon>
        <taxon>Lophiotremataceae</taxon>
        <taxon>Lophiotrema</taxon>
    </lineage>
</organism>
<evidence type="ECO:0000256" key="4">
    <source>
        <dbReference type="SAM" id="MobiDB-lite"/>
    </source>
</evidence>
<dbReference type="PROSITE" id="PS50294">
    <property type="entry name" value="WD_REPEATS_REGION"/>
    <property type="match status" value="1"/>
</dbReference>
<dbReference type="OrthoDB" id="1367865at2759"/>
<gene>
    <name evidence="5" type="ORF">BDV96DRAFT_571898</name>
</gene>
<keyword evidence="1 3" id="KW-0853">WD repeat</keyword>
<dbReference type="InterPro" id="IPR001680">
    <property type="entry name" value="WD40_rpt"/>
</dbReference>
<accession>A0A6A5ZDL2</accession>
<proteinExistence type="predicted"/>
<reference evidence="5" key="1">
    <citation type="journal article" date="2020" name="Stud. Mycol.">
        <title>101 Dothideomycetes genomes: a test case for predicting lifestyles and emergence of pathogens.</title>
        <authorList>
            <person name="Haridas S."/>
            <person name="Albert R."/>
            <person name="Binder M."/>
            <person name="Bloem J."/>
            <person name="Labutti K."/>
            <person name="Salamov A."/>
            <person name="Andreopoulos B."/>
            <person name="Baker S."/>
            <person name="Barry K."/>
            <person name="Bills G."/>
            <person name="Bluhm B."/>
            <person name="Cannon C."/>
            <person name="Castanera R."/>
            <person name="Culley D."/>
            <person name="Daum C."/>
            <person name="Ezra D."/>
            <person name="Gonzalez J."/>
            <person name="Henrissat B."/>
            <person name="Kuo A."/>
            <person name="Liang C."/>
            <person name="Lipzen A."/>
            <person name="Lutzoni F."/>
            <person name="Magnuson J."/>
            <person name="Mondo S."/>
            <person name="Nolan M."/>
            <person name="Ohm R."/>
            <person name="Pangilinan J."/>
            <person name="Park H.-J."/>
            <person name="Ramirez L."/>
            <person name="Alfaro M."/>
            <person name="Sun H."/>
            <person name="Tritt A."/>
            <person name="Yoshinaga Y."/>
            <person name="Zwiers L.-H."/>
            <person name="Turgeon B."/>
            <person name="Goodwin S."/>
            <person name="Spatafora J."/>
            <person name="Crous P."/>
            <person name="Grigoriev I."/>
        </authorList>
    </citation>
    <scope>NUCLEOTIDE SEQUENCE</scope>
    <source>
        <strain evidence="5">CBS 627.86</strain>
    </source>
</reference>
<dbReference type="Gene3D" id="2.130.10.10">
    <property type="entry name" value="YVTN repeat-like/Quinoprotein amine dehydrogenase"/>
    <property type="match status" value="2"/>
</dbReference>
<dbReference type="PROSITE" id="PS00678">
    <property type="entry name" value="WD_REPEATS_1"/>
    <property type="match status" value="1"/>
</dbReference>
<evidence type="ECO:0000256" key="1">
    <source>
        <dbReference type="ARBA" id="ARBA00022574"/>
    </source>
</evidence>
<dbReference type="PANTHER" id="PTHR19879:SF9">
    <property type="entry name" value="TRANSCRIPTION INITIATION FACTOR TFIID SUBUNIT 5"/>
    <property type="match status" value="1"/>
</dbReference>
<name>A0A6A5ZDL2_9PLEO</name>
<keyword evidence="2" id="KW-0677">Repeat</keyword>
<protein>
    <submittedName>
        <fullName evidence="5">WD40-repeat-containing domain protein</fullName>
    </submittedName>
</protein>
<feature type="compositionally biased region" description="Polar residues" evidence="4">
    <location>
        <begin position="11"/>
        <end position="22"/>
    </location>
</feature>
<evidence type="ECO:0000256" key="2">
    <source>
        <dbReference type="ARBA" id="ARBA00022737"/>
    </source>
</evidence>
<sequence length="591" mass="66652">MVKQGGDFRQQPHQTAISTLHPPTNSCALSHIRAIVMPTRDQFLESYDVPLEAENDFQIAGVDAQWASGHPKQWGQENSSFPMPGSSKEGQVKHYSSYNCAMSDDKKLLAISSDDKIWVIDVQSQEVRQELDGTGNLYFRPQVKMENEGEDGEDAGLGSAAYTLLGSVPDTHDRGYVSRKQLIIFELDRSGRLFDEEEPIDASALAARAIASIAPELEAKHEWSKEYIKASSLQKDFELVLNVVAADHRRRHHTTIDDAVVMSYTSSPFSSDGKRMLFNYRNNSTQHGMRVAEKLPQIVVYDVEANKELFRLQGHTDMIMWADFTPDDRHIGSVSWDGTLRMWNANDGSLEWISDAGGQCWAGAFSADSKHVVWSCNNGQKVKVQSVADGSILSTYPAKFGHWCRCLMWHPDGKQITLCAGQEAIVWRPFDPSSSDCGVVSQRFRLPYNKKWGGFVEVHKVHWFDNGNKLAVLFSDGSNLVWDSQTNAKEFFKRGQGTQVAYTDQSFFHLPGEVEDSDSYVTVDGDGMVRFWRFSVPAGPSWWEKEKEEVPKKEYPETGKYVKITKHIKPKEDEKERDGWAEKGAGLWTAE</sequence>
<keyword evidence="6" id="KW-1185">Reference proteome</keyword>
<evidence type="ECO:0000313" key="5">
    <source>
        <dbReference type="EMBL" id="KAF2117316.1"/>
    </source>
</evidence>
<feature type="repeat" description="WD" evidence="3">
    <location>
        <begin position="312"/>
        <end position="353"/>
    </location>
</feature>
<evidence type="ECO:0000256" key="3">
    <source>
        <dbReference type="PROSITE-ProRule" id="PRU00221"/>
    </source>
</evidence>
<dbReference type="InterPro" id="IPR036322">
    <property type="entry name" value="WD40_repeat_dom_sf"/>
</dbReference>